<evidence type="ECO:0000313" key="3">
    <source>
        <dbReference type="Proteomes" id="UP000637980"/>
    </source>
</evidence>
<feature type="region of interest" description="Disordered" evidence="1">
    <location>
        <begin position="56"/>
        <end position="75"/>
    </location>
</feature>
<evidence type="ECO:0000313" key="2">
    <source>
        <dbReference type="EMBL" id="GHB34178.1"/>
    </source>
</evidence>
<reference evidence="3" key="1">
    <citation type="journal article" date="2019" name="Int. J. Syst. Evol. Microbiol.">
        <title>The Global Catalogue of Microorganisms (GCM) 10K type strain sequencing project: providing services to taxonomists for standard genome sequencing and annotation.</title>
        <authorList>
            <consortium name="The Broad Institute Genomics Platform"/>
            <consortium name="The Broad Institute Genome Sequencing Center for Infectious Disease"/>
            <person name="Wu L."/>
            <person name="Ma J."/>
        </authorList>
    </citation>
    <scope>NUCLEOTIDE SEQUENCE [LARGE SCALE GENOMIC DNA]</scope>
    <source>
        <strain evidence="3">KCTC 12861</strain>
    </source>
</reference>
<sequence>MILEFFIGLIAEFLRGWLKDKRHEELIRRDAIKTIKVEQATKLAEARRAVDSRSLAASRDRVRERAKKRAATKNL</sequence>
<dbReference type="RefSeq" id="WP_189437051.1">
    <property type="nucleotide sequence ID" value="NZ_BMXE01000004.1"/>
</dbReference>
<keyword evidence="3" id="KW-1185">Reference proteome</keyword>
<comment type="caution">
    <text evidence="2">The sequence shown here is derived from an EMBL/GenBank/DDBJ whole genome shotgun (WGS) entry which is preliminary data.</text>
</comment>
<proteinExistence type="predicted"/>
<name>A0ABQ3EDC3_9HYPH</name>
<gene>
    <name evidence="2" type="ORF">GCM10007094_24080</name>
</gene>
<accession>A0ABQ3EDC3</accession>
<organism evidence="2 3">
    <name type="scientific">Pseudovibrio japonicus</name>
    <dbReference type="NCBI Taxonomy" id="366534"/>
    <lineage>
        <taxon>Bacteria</taxon>
        <taxon>Pseudomonadati</taxon>
        <taxon>Pseudomonadota</taxon>
        <taxon>Alphaproteobacteria</taxon>
        <taxon>Hyphomicrobiales</taxon>
        <taxon>Stappiaceae</taxon>
        <taxon>Pseudovibrio</taxon>
    </lineage>
</organism>
<dbReference type="EMBL" id="BMXE01000004">
    <property type="protein sequence ID" value="GHB34178.1"/>
    <property type="molecule type" value="Genomic_DNA"/>
</dbReference>
<feature type="compositionally biased region" description="Basic residues" evidence="1">
    <location>
        <begin position="64"/>
        <end position="75"/>
    </location>
</feature>
<dbReference type="Proteomes" id="UP000637980">
    <property type="component" value="Unassembled WGS sequence"/>
</dbReference>
<evidence type="ECO:0000256" key="1">
    <source>
        <dbReference type="SAM" id="MobiDB-lite"/>
    </source>
</evidence>
<protein>
    <submittedName>
        <fullName evidence="2">Uncharacterized protein</fullName>
    </submittedName>
</protein>